<proteinExistence type="inferred from homology"/>
<dbReference type="EMBL" id="QURN01000003">
    <property type="protein sequence ID" value="RFC68960.1"/>
    <property type="molecule type" value="Genomic_DNA"/>
</dbReference>
<keyword evidence="2" id="KW-0813">Transport</keyword>
<sequence length="225" mass="24173">MDIRFADCGVRFGERVALQPLNLRLEGRRVGIIGLNGSGKTTFARLMIGLTSPSTGSVSVNGVEIKSPSDGRAAGTGFVFQTPQSQLIMPVVREDILFGLKARGIVSREADACCAATLARLGAENLAGRRVHELSGGEVQLAAMASVLALEPRLVVFDEPTSQLDLKNRRIVVSAIEALDEDAIIVTHDLELAESLPRVLLFHEGRLEADGSARDAIDRYRRLAA</sequence>
<dbReference type="Pfam" id="PF00005">
    <property type="entry name" value="ABC_tran"/>
    <property type="match status" value="1"/>
</dbReference>
<dbReference type="GO" id="GO:0042626">
    <property type="term" value="F:ATPase-coupled transmembrane transporter activity"/>
    <property type="evidence" value="ECO:0007669"/>
    <property type="project" value="TreeGrafter"/>
</dbReference>
<evidence type="ECO:0000259" key="5">
    <source>
        <dbReference type="PROSITE" id="PS50893"/>
    </source>
</evidence>
<evidence type="ECO:0000256" key="1">
    <source>
        <dbReference type="ARBA" id="ARBA00005417"/>
    </source>
</evidence>
<comment type="caution">
    <text evidence="6">The sequence shown here is derived from an EMBL/GenBank/DDBJ whole genome shotgun (WGS) entry which is preliminary data.</text>
</comment>
<dbReference type="SUPFAM" id="SSF52540">
    <property type="entry name" value="P-loop containing nucleoside triphosphate hydrolases"/>
    <property type="match status" value="1"/>
</dbReference>
<dbReference type="InterPro" id="IPR027417">
    <property type="entry name" value="P-loop_NTPase"/>
</dbReference>
<keyword evidence="4 6" id="KW-0067">ATP-binding</keyword>
<evidence type="ECO:0000256" key="3">
    <source>
        <dbReference type="ARBA" id="ARBA00022741"/>
    </source>
</evidence>
<dbReference type="CDD" id="cd03225">
    <property type="entry name" value="ABC_cobalt_CbiO_domain1"/>
    <property type="match status" value="1"/>
</dbReference>
<dbReference type="Gene3D" id="3.40.50.300">
    <property type="entry name" value="P-loop containing nucleotide triphosphate hydrolases"/>
    <property type="match status" value="1"/>
</dbReference>
<keyword evidence="7" id="KW-1185">Reference proteome</keyword>
<dbReference type="GO" id="GO:0043190">
    <property type="term" value="C:ATP-binding cassette (ABC) transporter complex"/>
    <property type="evidence" value="ECO:0007669"/>
    <property type="project" value="TreeGrafter"/>
</dbReference>
<evidence type="ECO:0000313" key="6">
    <source>
        <dbReference type="EMBL" id="RFC68960.1"/>
    </source>
</evidence>
<dbReference type="PROSITE" id="PS50893">
    <property type="entry name" value="ABC_TRANSPORTER_2"/>
    <property type="match status" value="1"/>
</dbReference>
<evidence type="ECO:0000313" key="7">
    <source>
        <dbReference type="Proteomes" id="UP000262379"/>
    </source>
</evidence>
<comment type="similarity">
    <text evidence="1">Belongs to the ABC transporter superfamily.</text>
</comment>
<dbReference type="InterPro" id="IPR015856">
    <property type="entry name" value="ABC_transpr_CbiO/EcfA_su"/>
</dbReference>
<keyword evidence="3" id="KW-0547">Nucleotide-binding</keyword>
<dbReference type="GO" id="GO:0005524">
    <property type="term" value="F:ATP binding"/>
    <property type="evidence" value="ECO:0007669"/>
    <property type="project" value="UniProtKB-KW"/>
</dbReference>
<evidence type="ECO:0000256" key="4">
    <source>
        <dbReference type="ARBA" id="ARBA00022840"/>
    </source>
</evidence>
<organism evidence="6 7">
    <name type="scientific">Mesorhizobium denitrificans</name>
    <dbReference type="NCBI Taxonomy" id="2294114"/>
    <lineage>
        <taxon>Bacteria</taxon>
        <taxon>Pseudomonadati</taxon>
        <taxon>Pseudomonadota</taxon>
        <taxon>Alphaproteobacteria</taxon>
        <taxon>Hyphomicrobiales</taxon>
        <taxon>Phyllobacteriaceae</taxon>
        <taxon>Mesorhizobium</taxon>
    </lineage>
</organism>
<reference evidence="7" key="1">
    <citation type="submission" date="2018-08" db="EMBL/GenBank/DDBJ databases">
        <authorList>
            <person name="Im W.T."/>
        </authorList>
    </citation>
    <scope>NUCLEOTIDE SEQUENCE [LARGE SCALE GENOMIC DNA]</scope>
    <source>
        <strain evidence="7">LA-28</strain>
    </source>
</reference>
<dbReference type="AlphaFoldDB" id="A0A371XIA4"/>
<dbReference type="InterPro" id="IPR003439">
    <property type="entry name" value="ABC_transporter-like_ATP-bd"/>
</dbReference>
<dbReference type="InterPro" id="IPR003593">
    <property type="entry name" value="AAA+_ATPase"/>
</dbReference>
<name>A0A371XIA4_9HYPH</name>
<dbReference type="GO" id="GO:0016887">
    <property type="term" value="F:ATP hydrolysis activity"/>
    <property type="evidence" value="ECO:0007669"/>
    <property type="project" value="InterPro"/>
</dbReference>
<dbReference type="Proteomes" id="UP000262379">
    <property type="component" value="Unassembled WGS sequence"/>
</dbReference>
<protein>
    <submittedName>
        <fullName evidence="6">ABC transporter ATP-binding protein</fullName>
    </submittedName>
</protein>
<dbReference type="SMART" id="SM00382">
    <property type="entry name" value="AAA"/>
    <property type="match status" value="1"/>
</dbReference>
<accession>A0A371XIA4</accession>
<gene>
    <name evidence="6" type="ORF">DY251_04910</name>
</gene>
<dbReference type="PANTHER" id="PTHR43553">
    <property type="entry name" value="HEAVY METAL TRANSPORTER"/>
    <property type="match status" value="1"/>
</dbReference>
<dbReference type="PANTHER" id="PTHR43553:SF24">
    <property type="entry name" value="ENERGY-COUPLING FACTOR TRANSPORTER ATP-BINDING PROTEIN ECFA1"/>
    <property type="match status" value="1"/>
</dbReference>
<evidence type="ECO:0000256" key="2">
    <source>
        <dbReference type="ARBA" id="ARBA00022448"/>
    </source>
</evidence>
<feature type="domain" description="ABC transporter" evidence="5">
    <location>
        <begin position="3"/>
        <end position="225"/>
    </location>
</feature>
<dbReference type="InterPro" id="IPR050095">
    <property type="entry name" value="ECF_ABC_transporter_ATP-bd"/>
</dbReference>
<dbReference type="RefSeq" id="WP_116622728.1">
    <property type="nucleotide sequence ID" value="NZ_QURN01000003.1"/>
</dbReference>